<dbReference type="InterPro" id="IPR019587">
    <property type="entry name" value="Polyketide_cyclase/dehydratase"/>
</dbReference>
<evidence type="ECO:0000313" key="1">
    <source>
        <dbReference type="EMBL" id="WXB15067.1"/>
    </source>
</evidence>
<dbReference type="Gene3D" id="3.30.530.20">
    <property type="match status" value="1"/>
</dbReference>
<sequence>MFRKILLGLAAVAVVFVLVVSTRPSTFHVERSVTVAAPAERAFAQVNDFHEWTGWSPYEKLDPQLRRTYEGAPAGVGAIYAWAGNGKAGEGRMTIEASDAPSRIAINLEFIEPFAATDTATFTFVPTAEGTKVTWAIDGTNNFVSKAFSLFMDMDKLIGGDFEAGLASLKAIAERETAQVAR</sequence>
<reference evidence="1 2" key="1">
    <citation type="submission" date="2021-12" db="EMBL/GenBank/DDBJ databases">
        <title>Discovery of the Pendulisporaceae a myxobacterial family with distinct sporulation behavior and unique specialized metabolism.</title>
        <authorList>
            <person name="Garcia R."/>
            <person name="Popoff A."/>
            <person name="Bader C.D."/>
            <person name="Loehr J."/>
            <person name="Walesch S."/>
            <person name="Walt C."/>
            <person name="Boldt J."/>
            <person name="Bunk B."/>
            <person name="Haeckl F.J.F.P.J."/>
            <person name="Gunesch A.P."/>
            <person name="Birkelbach J."/>
            <person name="Nuebel U."/>
            <person name="Pietschmann T."/>
            <person name="Bach T."/>
            <person name="Mueller R."/>
        </authorList>
    </citation>
    <scope>NUCLEOTIDE SEQUENCE [LARGE SCALE GENOMIC DNA]</scope>
    <source>
        <strain evidence="1 2">MSr11954</strain>
    </source>
</reference>
<dbReference type="Proteomes" id="UP001370348">
    <property type="component" value="Chromosome"/>
</dbReference>
<accession>A0ABZ2LVY7</accession>
<dbReference type="RefSeq" id="WP_394824692.1">
    <property type="nucleotide sequence ID" value="NZ_CP089984.1"/>
</dbReference>
<protein>
    <submittedName>
        <fullName evidence="1">SRPBCC family protein</fullName>
    </submittedName>
</protein>
<dbReference type="CDD" id="cd07818">
    <property type="entry name" value="SRPBCC_1"/>
    <property type="match status" value="1"/>
</dbReference>
<dbReference type="Pfam" id="PF10604">
    <property type="entry name" value="Polyketide_cyc2"/>
    <property type="match status" value="1"/>
</dbReference>
<name>A0ABZ2LVY7_9BACT</name>
<dbReference type="InterPro" id="IPR023393">
    <property type="entry name" value="START-like_dom_sf"/>
</dbReference>
<keyword evidence="2" id="KW-1185">Reference proteome</keyword>
<dbReference type="SUPFAM" id="SSF55961">
    <property type="entry name" value="Bet v1-like"/>
    <property type="match status" value="1"/>
</dbReference>
<dbReference type="EMBL" id="CP089984">
    <property type="protein sequence ID" value="WXB15067.1"/>
    <property type="molecule type" value="Genomic_DNA"/>
</dbReference>
<gene>
    <name evidence="1" type="ORF">LZC94_45525</name>
</gene>
<organism evidence="1 2">
    <name type="scientific">Pendulispora albinea</name>
    <dbReference type="NCBI Taxonomy" id="2741071"/>
    <lineage>
        <taxon>Bacteria</taxon>
        <taxon>Pseudomonadati</taxon>
        <taxon>Myxococcota</taxon>
        <taxon>Myxococcia</taxon>
        <taxon>Myxococcales</taxon>
        <taxon>Sorangiineae</taxon>
        <taxon>Pendulisporaceae</taxon>
        <taxon>Pendulispora</taxon>
    </lineage>
</organism>
<evidence type="ECO:0000313" key="2">
    <source>
        <dbReference type="Proteomes" id="UP001370348"/>
    </source>
</evidence>
<proteinExistence type="predicted"/>